<gene>
    <name evidence="8" type="primary">rfbD</name>
    <name evidence="8" type="ORF">K2U94_06165</name>
</gene>
<dbReference type="RefSeq" id="WP_243066363.1">
    <property type="nucleotide sequence ID" value="NZ_JAIVFK010000034.1"/>
</dbReference>
<dbReference type="Proteomes" id="UP001139104">
    <property type="component" value="Unassembled WGS sequence"/>
</dbReference>
<comment type="catalytic activity">
    <reaction evidence="5 6">
        <text>dTDP-beta-L-rhamnose + NADP(+) = dTDP-4-dehydro-beta-L-rhamnose + NADPH + H(+)</text>
        <dbReference type="Rhea" id="RHEA:21796"/>
        <dbReference type="ChEBI" id="CHEBI:15378"/>
        <dbReference type="ChEBI" id="CHEBI:57510"/>
        <dbReference type="ChEBI" id="CHEBI:57783"/>
        <dbReference type="ChEBI" id="CHEBI:58349"/>
        <dbReference type="ChEBI" id="CHEBI:62830"/>
        <dbReference type="EC" id="1.1.1.133"/>
    </reaction>
</comment>
<keyword evidence="6" id="KW-0521">NADP</keyword>
<name>A0ABS9Z3U7_9HYPH</name>
<keyword evidence="9" id="KW-1185">Reference proteome</keyword>
<evidence type="ECO:0000256" key="5">
    <source>
        <dbReference type="ARBA" id="ARBA00048200"/>
    </source>
</evidence>
<feature type="domain" description="RmlD-like substrate binding" evidence="7">
    <location>
        <begin position="1"/>
        <end position="291"/>
    </location>
</feature>
<comment type="pathway">
    <text evidence="1 6">Carbohydrate biosynthesis; dTDP-L-rhamnose biosynthesis.</text>
</comment>
<dbReference type="PANTHER" id="PTHR10491:SF4">
    <property type="entry name" value="METHIONINE ADENOSYLTRANSFERASE 2 SUBUNIT BETA"/>
    <property type="match status" value="1"/>
</dbReference>
<comment type="similarity">
    <text evidence="2 6">Belongs to the dTDP-4-dehydrorhamnose reductase family.</text>
</comment>
<sequence>MRLIVTGTQGQVVRALQERGPAQGVEIVAVGRPEFDLADPASVARALGGVEGDAIINAAAYTAVDKAETEEELATRINGAGAGAVARFAAARGLPLLHISTDYVFDGALDRPWREDDSTGPIGAYGRSKLAGEQAVAAADPRATILRTAWVYAPFGANFVRTMLRLGETREEVSVVADQRGAPTAALDIADALIAIARRRLAEPTNPAFSGIFHMSGSGEASWADFAEEIFAEAERHGRKPVRVRRIATADYPTPARRPANSRLDNSKLAKVFGVALPDWRLSARACVARLLQNPL</sequence>
<dbReference type="InterPro" id="IPR036291">
    <property type="entry name" value="NAD(P)-bd_dom_sf"/>
</dbReference>
<evidence type="ECO:0000256" key="2">
    <source>
        <dbReference type="ARBA" id="ARBA00010944"/>
    </source>
</evidence>
<dbReference type="Gene3D" id="3.90.25.10">
    <property type="entry name" value="UDP-galactose 4-epimerase, domain 1"/>
    <property type="match status" value="1"/>
</dbReference>
<dbReference type="InterPro" id="IPR029903">
    <property type="entry name" value="RmlD-like-bd"/>
</dbReference>
<comment type="function">
    <text evidence="6">Catalyzes the reduction of dTDP-6-deoxy-L-lyxo-4-hexulose to yield dTDP-L-rhamnose.</text>
</comment>
<evidence type="ECO:0000256" key="6">
    <source>
        <dbReference type="RuleBase" id="RU364082"/>
    </source>
</evidence>
<protein>
    <recommendedName>
        <fullName evidence="4 6">dTDP-4-dehydrorhamnose reductase</fullName>
        <ecNumber evidence="3 6">1.1.1.133</ecNumber>
    </recommendedName>
</protein>
<comment type="cofactor">
    <cofactor evidence="6">
        <name>Mg(2+)</name>
        <dbReference type="ChEBI" id="CHEBI:18420"/>
    </cofactor>
    <text evidence="6">Binds 1 Mg(2+) ion per monomer.</text>
</comment>
<organism evidence="8 9">
    <name type="scientific">Candidatus Rhodoblastus alkanivorans</name>
    <dbReference type="NCBI Taxonomy" id="2954117"/>
    <lineage>
        <taxon>Bacteria</taxon>
        <taxon>Pseudomonadati</taxon>
        <taxon>Pseudomonadota</taxon>
        <taxon>Alphaproteobacteria</taxon>
        <taxon>Hyphomicrobiales</taxon>
        <taxon>Rhodoblastaceae</taxon>
        <taxon>Rhodoblastus</taxon>
    </lineage>
</organism>
<dbReference type="SUPFAM" id="SSF51735">
    <property type="entry name" value="NAD(P)-binding Rossmann-fold domains"/>
    <property type="match status" value="1"/>
</dbReference>
<evidence type="ECO:0000256" key="1">
    <source>
        <dbReference type="ARBA" id="ARBA00004781"/>
    </source>
</evidence>
<comment type="caution">
    <text evidence="8">The sequence shown here is derived from an EMBL/GenBank/DDBJ whole genome shotgun (WGS) entry which is preliminary data.</text>
</comment>
<dbReference type="NCBIfam" id="TIGR01214">
    <property type="entry name" value="rmlD"/>
    <property type="match status" value="1"/>
</dbReference>
<evidence type="ECO:0000256" key="4">
    <source>
        <dbReference type="ARBA" id="ARBA00017099"/>
    </source>
</evidence>
<dbReference type="GO" id="GO:0008831">
    <property type="term" value="F:dTDP-4-dehydrorhamnose reductase activity"/>
    <property type="evidence" value="ECO:0007669"/>
    <property type="project" value="UniProtKB-EC"/>
</dbReference>
<keyword evidence="6 8" id="KW-0560">Oxidoreductase</keyword>
<dbReference type="EMBL" id="JAIVFP010000001">
    <property type="protein sequence ID" value="MCI4682345.1"/>
    <property type="molecule type" value="Genomic_DNA"/>
</dbReference>
<proteinExistence type="inferred from homology"/>
<dbReference type="Gene3D" id="3.40.50.720">
    <property type="entry name" value="NAD(P)-binding Rossmann-like Domain"/>
    <property type="match status" value="1"/>
</dbReference>
<dbReference type="EC" id="1.1.1.133" evidence="3 6"/>
<dbReference type="PANTHER" id="PTHR10491">
    <property type="entry name" value="DTDP-4-DEHYDRORHAMNOSE REDUCTASE"/>
    <property type="match status" value="1"/>
</dbReference>
<dbReference type="Pfam" id="PF04321">
    <property type="entry name" value="RmlD_sub_bind"/>
    <property type="match status" value="1"/>
</dbReference>
<evidence type="ECO:0000259" key="7">
    <source>
        <dbReference type="Pfam" id="PF04321"/>
    </source>
</evidence>
<dbReference type="CDD" id="cd05254">
    <property type="entry name" value="dTDP_HR_like_SDR_e"/>
    <property type="match status" value="1"/>
</dbReference>
<dbReference type="InterPro" id="IPR005913">
    <property type="entry name" value="dTDP_dehydrorham_reduct"/>
</dbReference>
<reference evidence="8" key="1">
    <citation type="journal article" date="2022" name="ISME J.">
        <title>Identification of active gaseous-alkane degraders at natural gas seeps.</title>
        <authorList>
            <person name="Farhan Ul Haque M."/>
            <person name="Hernandez M."/>
            <person name="Crombie A.T."/>
            <person name="Murrell J.C."/>
        </authorList>
    </citation>
    <scope>NUCLEOTIDE SEQUENCE</scope>
    <source>
        <strain evidence="8">PC2</strain>
    </source>
</reference>
<evidence type="ECO:0000313" key="8">
    <source>
        <dbReference type="EMBL" id="MCI4682345.1"/>
    </source>
</evidence>
<evidence type="ECO:0000313" key="9">
    <source>
        <dbReference type="Proteomes" id="UP001139104"/>
    </source>
</evidence>
<evidence type="ECO:0000256" key="3">
    <source>
        <dbReference type="ARBA" id="ARBA00012929"/>
    </source>
</evidence>
<accession>A0ABS9Z3U7</accession>